<dbReference type="InterPro" id="IPR036396">
    <property type="entry name" value="Cyt_P450_sf"/>
</dbReference>
<reference evidence="3" key="1">
    <citation type="submission" date="2021-04" db="EMBL/GenBank/DDBJ databases">
        <authorList>
            <person name="Hartkoorn R.C."/>
            <person name="Beaudoing E."/>
            <person name="Hot D."/>
        </authorList>
    </citation>
    <scope>NUCLEOTIDE SEQUENCE</scope>
    <source>
        <strain evidence="3">NRRL B-16292</strain>
    </source>
</reference>
<dbReference type="Proteomes" id="UP001059617">
    <property type="component" value="Chromosome"/>
</dbReference>
<dbReference type="RefSeq" id="WP_259866606.1">
    <property type="nucleotide sequence ID" value="NZ_BAAAST010000015.1"/>
</dbReference>
<dbReference type="EMBL" id="CP073720">
    <property type="protein sequence ID" value="UWP86934.1"/>
    <property type="molecule type" value="Genomic_DNA"/>
</dbReference>
<keyword evidence="2" id="KW-0408">Iron</keyword>
<dbReference type="PANTHER" id="PTHR46696:SF1">
    <property type="entry name" value="CYTOCHROME P450 YJIB-RELATED"/>
    <property type="match status" value="1"/>
</dbReference>
<dbReference type="InterPro" id="IPR001128">
    <property type="entry name" value="Cyt_P450"/>
</dbReference>
<evidence type="ECO:0000256" key="2">
    <source>
        <dbReference type="RuleBase" id="RU000461"/>
    </source>
</evidence>
<keyword evidence="2" id="KW-0349">Heme</keyword>
<accession>A0ABY5WBU5</accession>
<organism evidence="3 4">
    <name type="scientific">Dactylosporangium fulvum</name>
    <dbReference type="NCBI Taxonomy" id="53359"/>
    <lineage>
        <taxon>Bacteria</taxon>
        <taxon>Bacillati</taxon>
        <taxon>Actinomycetota</taxon>
        <taxon>Actinomycetes</taxon>
        <taxon>Micromonosporales</taxon>
        <taxon>Micromonosporaceae</taxon>
        <taxon>Dactylosporangium</taxon>
    </lineage>
</organism>
<keyword evidence="2" id="KW-0503">Monooxygenase</keyword>
<reference evidence="3" key="2">
    <citation type="submission" date="2022-09" db="EMBL/GenBank/DDBJ databases">
        <title>Biosynthetic gene clusters of Dactylosporangioum fulvum.</title>
        <authorList>
            <person name="Caradec T."/>
        </authorList>
    </citation>
    <scope>NUCLEOTIDE SEQUENCE</scope>
    <source>
        <strain evidence="3">NRRL B-16292</strain>
    </source>
</reference>
<keyword evidence="4" id="KW-1185">Reference proteome</keyword>
<dbReference type="Gene3D" id="1.10.630.10">
    <property type="entry name" value="Cytochrome P450"/>
    <property type="match status" value="1"/>
</dbReference>
<sequence>MPVTPARNRQLGLFNLTLPAVIADPAQFYATLRTEAPVYFDPYLSTWLLSRHRDVQHLLAHPDTSTRMHHGDSLARFGTASLDEAFAMLDLHVSFVDGDDHRRLRRALAEPLQIQRVRTDLAEPITQAVTNTLLEMSDREVVDVVSTISSSVPTRVTKHLLDLDVDLETVQRWFNAWGDVVAAPGHVPTGNRKALLSVVAELVAYLKALVTRYEAQTMPPETMVGGLVSVMRSGGMTRDELIANLMMLVTAGTETTANLISNTIMTLADDPGLWALVNDRPQLIPEVVDEIARLHPPTQFTARRLLSSIELPSGGPLPAGASVVLMLAAANRDPQAFPDPDRVRIDRRFDRSGPRPLTFGHGAHYCFGAPLAQQETQLTIERLIERYTRITPLPGRTWRQNGNLRGLRTLPVRLVAKATKDTQTNAQEAAR</sequence>
<dbReference type="Pfam" id="PF00067">
    <property type="entry name" value="p450"/>
    <property type="match status" value="2"/>
</dbReference>
<evidence type="ECO:0000313" key="4">
    <source>
        <dbReference type="Proteomes" id="UP001059617"/>
    </source>
</evidence>
<name>A0ABY5WBU5_9ACTN</name>
<dbReference type="PANTHER" id="PTHR46696">
    <property type="entry name" value="P450, PUTATIVE (EUROFUNG)-RELATED"/>
    <property type="match status" value="1"/>
</dbReference>
<comment type="similarity">
    <text evidence="1 2">Belongs to the cytochrome P450 family.</text>
</comment>
<dbReference type="InterPro" id="IPR002401">
    <property type="entry name" value="Cyt_P450_E_grp-I"/>
</dbReference>
<dbReference type="PRINTS" id="PR00385">
    <property type="entry name" value="P450"/>
</dbReference>
<gene>
    <name evidence="3" type="ORF">Dfulv_22890</name>
</gene>
<keyword evidence="2" id="KW-0479">Metal-binding</keyword>
<dbReference type="PRINTS" id="PR00463">
    <property type="entry name" value="EP450I"/>
</dbReference>
<dbReference type="SUPFAM" id="SSF48264">
    <property type="entry name" value="Cytochrome P450"/>
    <property type="match status" value="1"/>
</dbReference>
<dbReference type="PROSITE" id="PS00086">
    <property type="entry name" value="CYTOCHROME_P450"/>
    <property type="match status" value="1"/>
</dbReference>
<dbReference type="InterPro" id="IPR017972">
    <property type="entry name" value="Cyt_P450_CS"/>
</dbReference>
<protein>
    <submittedName>
        <fullName evidence="3">Cytochrome P450</fullName>
    </submittedName>
</protein>
<keyword evidence="2" id="KW-0560">Oxidoreductase</keyword>
<proteinExistence type="inferred from homology"/>
<evidence type="ECO:0000313" key="3">
    <source>
        <dbReference type="EMBL" id="UWP86934.1"/>
    </source>
</evidence>
<evidence type="ECO:0000256" key="1">
    <source>
        <dbReference type="ARBA" id="ARBA00010617"/>
    </source>
</evidence>